<organism evidence="1 2">
    <name type="scientific">Levilactobacillus parabrevis ATCC 53295</name>
    <dbReference type="NCBI Taxonomy" id="1267003"/>
    <lineage>
        <taxon>Bacteria</taxon>
        <taxon>Bacillati</taxon>
        <taxon>Bacillota</taxon>
        <taxon>Bacilli</taxon>
        <taxon>Lactobacillales</taxon>
        <taxon>Lactobacillaceae</taxon>
        <taxon>Levilactobacillus</taxon>
    </lineage>
</organism>
<evidence type="ECO:0008006" key="3">
    <source>
        <dbReference type="Google" id="ProtNLM"/>
    </source>
</evidence>
<reference evidence="1 2" key="1">
    <citation type="journal article" date="2015" name="Genome Announc.">
        <title>Expanding the biotechnology potential of lactobacilli through comparative genomics of 213 strains and associated genera.</title>
        <authorList>
            <person name="Sun Z."/>
            <person name="Harris H.M."/>
            <person name="McCann A."/>
            <person name="Guo C."/>
            <person name="Argimon S."/>
            <person name="Zhang W."/>
            <person name="Yang X."/>
            <person name="Jeffery I.B."/>
            <person name="Cooney J.C."/>
            <person name="Kagawa T.F."/>
            <person name="Liu W."/>
            <person name="Song Y."/>
            <person name="Salvetti E."/>
            <person name="Wrobel A."/>
            <person name="Rasinkangas P."/>
            <person name="Parkhill J."/>
            <person name="Rea M.C."/>
            <person name="O'Sullivan O."/>
            <person name="Ritari J."/>
            <person name="Douillard F.P."/>
            <person name="Paul Ross R."/>
            <person name="Yang R."/>
            <person name="Briner A.E."/>
            <person name="Felis G.E."/>
            <person name="de Vos W.M."/>
            <person name="Barrangou R."/>
            <person name="Klaenhammer T.R."/>
            <person name="Caufield P.W."/>
            <person name="Cui Y."/>
            <person name="Zhang H."/>
            <person name="O'Toole P.W."/>
        </authorList>
    </citation>
    <scope>NUCLEOTIDE SEQUENCE [LARGE SCALE GENOMIC DNA]</scope>
    <source>
        <strain evidence="1 2">ATCC 53295</strain>
    </source>
</reference>
<dbReference type="eggNOG" id="COG3214">
    <property type="taxonomic scope" value="Bacteria"/>
</dbReference>
<dbReference type="STRING" id="357278.IV61_GL000766"/>
<dbReference type="PANTHER" id="PTHR38479">
    <property type="entry name" value="LMO0824 PROTEIN"/>
    <property type="match status" value="1"/>
</dbReference>
<dbReference type="InterPro" id="IPR009351">
    <property type="entry name" value="AlkZ-like"/>
</dbReference>
<dbReference type="Proteomes" id="UP000051176">
    <property type="component" value="Unassembled WGS sequence"/>
</dbReference>
<keyword evidence="2" id="KW-1185">Reference proteome</keyword>
<protein>
    <recommendedName>
        <fullName evidence="3">Winged helix DNA-binding domain-containing protein</fullName>
    </recommendedName>
</protein>
<comment type="caution">
    <text evidence="1">The sequence shown here is derived from an EMBL/GenBank/DDBJ whole genome shotgun (WGS) entry which is preliminary data.</text>
</comment>
<proteinExistence type="predicted"/>
<dbReference type="RefSeq" id="WP_020088175.1">
    <property type="nucleotide sequence ID" value="NZ_AZCZ01000004.1"/>
</dbReference>
<dbReference type="AlphaFoldDB" id="A0A0R1H713"/>
<dbReference type="EMBL" id="AZCZ01000004">
    <property type="protein sequence ID" value="KRK39290.1"/>
    <property type="molecule type" value="Genomic_DNA"/>
</dbReference>
<gene>
    <name evidence="1" type="ORF">FD07_GL001577</name>
</gene>
<accession>A0A0R1H713</accession>
<dbReference type="PANTHER" id="PTHR38479:SF2">
    <property type="entry name" value="WINGED HELIX DNA-BINDING DOMAIN-CONTAINING PROTEIN"/>
    <property type="match status" value="1"/>
</dbReference>
<dbReference type="Pfam" id="PF06224">
    <property type="entry name" value="AlkZ-like"/>
    <property type="match status" value="1"/>
</dbReference>
<evidence type="ECO:0000313" key="1">
    <source>
        <dbReference type="EMBL" id="KRK39290.1"/>
    </source>
</evidence>
<sequence>MNQAELFAYRLYQQGLLTTSAELAAPFFNIVGIQAQNQRAAELNVALQTGITRPELLKFYREQGIVRSWAQRWTIHLLTPADLRLVVSARQNERLPKAYFLGAEEHVRAAATAIDQLLQQTGRLTRAAYTAHLQATFAWYTERPHNLDYAVLQVLTAQGKLQMAPSVSGQDWLLLAPATSTLLDQQAATAELIRRYLHGFGPATLADFVKWSGIKVSQVRPAWQVVLPELTPVMVGQEQLWTIDPISAGQLTAIADQLTHLTVVAASFSSPMTGYLDKSWLAPEPVRQQLWSKNGLLRAPIIANGVVVGKWTTQIGQRQIAFAVDGWGAFDHNQLEEGFDRVARFLELDYAGFTEKV</sequence>
<dbReference type="PATRIC" id="fig|1267003.4.peg.1662"/>
<name>A0A0R1H713_9LACO</name>
<evidence type="ECO:0000313" key="2">
    <source>
        <dbReference type="Proteomes" id="UP000051176"/>
    </source>
</evidence>